<proteinExistence type="predicted"/>
<keyword evidence="1" id="KW-0812">Transmembrane</keyword>
<gene>
    <name evidence="2" type="ORF">Mal4_01980</name>
</gene>
<evidence type="ECO:0000313" key="3">
    <source>
        <dbReference type="Proteomes" id="UP000320496"/>
    </source>
</evidence>
<feature type="transmembrane region" description="Helical" evidence="1">
    <location>
        <begin position="6"/>
        <end position="26"/>
    </location>
</feature>
<reference evidence="2 3" key="1">
    <citation type="submission" date="2019-02" db="EMBL/GenBank/DDBJ databases">
        <title>Deep-cultivation of Planctomycetes and their phenomic and genomic characterization uncovers novel biology.</title>
        <authorList>
            <person name="Wiegand S."/>
            <person name="Jogler M."/>
            <person name="Boedeker C."/>
            <person name="Pinto D."/>
            <person name="Vollmers J."/>
            <person name="Rivas-Marin E."/>
            <person name="Kohn T."/>
            <person name="Peeters S.H."/>
            <person name="Heuer A."/>
            <person name="Rast P."/>
            <person name="Oberbeckmann S."/>
            <person name="Bunk B."/>
            <person name="Jeske O."/>
            <person name="Meyerdierks A."/>
            <person name="Storesund J.E."/>
            <person name="Kallscheuer N."/>
            <person name="Luecker S."/>
            <person name="Lage O.M."/>
            <person name="Pohl T."/>
            <person name="Merkel B.J."/>
            <person name="Hornburger P."/>
            <person name="Mueller R.-W."/>
            <person name="Bruemmer F."/>
            <person name="Labrenz M."/>
            <person name="Spormann A.M."/>
            <person name="Op den Camp H."/>
            <person name="Overmann J."/>
            <person name="Amann R."/>
            <person name="Jetten M.S.M."/>
            <person name="Mascher T."/>
            <person name="Medema M.H."/>
            <person name="Devos D.P."/>
            <person name="Kaster A.-K."/>
            <person name="Ovreas L."/>
            <person name="Rohde M."/>
            <person name="Galperin M.Y."/>
            <person name="Jogler C."/>
        </authorList>
    </citation>
    <scope>NUCLEOTIDE SEQUENCE [LARGE SCALE GENOMIC DNA]</scope>
    <source>
        <strain evidence="2 3">Mal4</strain>
    </source>
</reference>
<keyword evidence="3" id="KW-1185">Reference proteome</keyword>
<sequence length="183" mass="20158">MPGSAGNLLVAWTARLAIAAWGLRLTHDLARPSPSASLGICLLWTAGGLLNLLHVLAAFHYVHDWDVAAAWDHVARQTAAVTGWHWGGGLYVNYAFTLLWLADVAVTWQAYRRNRLLPRWYVGSLHAVFAFMVLNATVVFGPPVWRVVAPLFVATLVATWFVSRRTSRTPDPEPGPSGSDRPH</sequence>
<organism evidence="2 3">
    <name type="scientific">Maioricimonas rarisocia</name>
    <dbReference type="NCBI Taxonomy" id="2528026"/>
    <lineage>
        <taxon>Bacteria</taxon>
        <taxon>Pseudomonadati</taxon>
        <taxon>Planctomycetota</taxon>
        <taxon>Planctomycetia</taxon>
        <taxon>Planctomycetales</taxon>
        <taxon>Planctomycetaceae</taxon>
        <taxon>Maioricimonas</taxon>
    </lineage>
</organism>
<protein>
    <submittedName>
        <fullName evidence="2">Uncharacterized protein</fullName>
    </submittedName>
</protein>
<evidence type="ECO:0000313" key="2">
    <source>
        <dbReference type="EMBL" id="QDU35916.1"/>
    </source>
</evidence>
<keyword evidence="1" id="KW-1133">Transmembrane helix</keyword>
<feature type="transmembrane region" description="Helical" evidence="1">
    <location>
        <begin position="38"/>
        <end position="62"/>
    </location>
</feature>
<name>A0A517Z0A9_9PLAN</name>
<dbReference type="Proteomes" id="UP000320496">
    <property type="component" value="Chromosome"/>
</dbReference>
<dbReference type="KEGG" id="mri:Mal4_01980"/>
<accession>A0A517Z0A9</accession>
<evidence type="ECO:0000256" key="1">
    <source>
        <dbReference type="SAM" id="Phobius"/>
    </source>
</evidence>
<feature type="transmembrane region" description="Helical" evidence="1">
    <location>
        <begin position="120"/>
        <end position="138"/>
    </location>
</feature>
<dbReference type="RefSeq" id="WP_145366634.1">
    <property type="nucleotide sequence ID" value="NZ_CP036275.1"/>
</dbReference>
<dbReference type="AlphaFoldDB" id="A0A517Z0A9"/>
<feature type="transmembrane region" description="Helical" evidence="1">
    <location>
        <begin position="144"/>
        <end position="162"/>
    </location>
</feature>
<dbReference type="OrthoDB" id="277696at2"/>
<keyword evidence="1" id="KW-0472">Membrane</keyword>
<dbReference type="EMBL" id="CP036275">
    <property type="protein sequence ID" value="QDU35916.1"/>
    <property type="molecule type" value="Genomic_DNA"/>
</dbReference>
<feature type="transmembrane region" description="Helical" evidence="1">
    <location>
        <begin position="91"/>
        <end position="108"/>
    </location>
</feature>